<comment type="cofactor">
    <cofactor evidence="1">
        <name>Zn(2+)</name>
        <dbReference type="ChEBI" id="CHEBI:29105"/>
    </cofactor>
</comment>
<dbReference type="InterPro" id="IPR003137">
    <property type="entry name" value="PA_domain"/>
</dbReference>
<dbReference type="Pfam" id="PF02225">
    <property type="entry name" value="PA"/>
    <property type="match status" value="1"/>
</dbReference>
<dbReference type="Proteomes" id="UP000624244">
    <property type="component" value="Unassembled WGS sequence"/>
</dbReference>
<keyword evidence="7 13" id="KW-0645">Protease</keyword>
<dbReference type="PANTHER" id="PTHR12147:SF26">
    <property type="entry name" value="PEPTIDASE M28 DOMAIN-CONTAINING PROTEIN"/>
    <property type="match status" value="1"/>
</dbReference>
<sequence>MKYCAIIGALSACISAISNILVNPELLKGDISRDNLWAGSQQLQSFAYATNERNRMISRPGHEETVRWIKERLEALNNYYDVSLQPVWAIVQFTEAVNAFLIDGSEIPKSSYSLFEFSPSGKVTAPLMIVDGGCNKTDYPADLAGKIAIIARGTCDYGIKSALAGSVGASGAILYNINDDGPVEGTLLPPPRPQGPYVPTLNIIKSVSDPIVAALKRGENITASFDILTYIRNVTTSNVFATTKSGDQNNKLILGAHTDSVIAGPGVNDDGSGINALLEVARALSGYTINNAVTFAFWTAEELYQHPGSSHFLQTLSVAEKAKIRAYLNFDMIASPNYVNAIYDGDGKAFGTAGPSGSAELKAFFQNYFQTAGQNYTATQFDGRSDYEAFLDEGIPVGGTFTGAEDNKTAEEVLMFGGEAGIPYDSCYHKACDTVSNLNMDAFVLHTRGIAEAVATYANSWVGFPKREVASTATKNIARARRSSEGHEHVGGGCAHSYSWI</sequence>
<dbReference type="PANTHER" id="PTHR12147">
    <property type="entry name" value="METALLOPEPTIDASE M28 FAMILY MEMBER"/>
    <property type="match status" value="1"/>
</dbReference>
<evidence type="ECO:0000256" key="12">
    <source>
        <dbReference type="ARBA" id="ARBA00023180"/>
    </source>
</evidence>
<dbReference type="InterPro" id="IPR046450">
    <property type="entry name" value="PA_dom_sf"/>
</dbReference>
<feature type="region of interest" description="Disordered" evidence="14">
    <location>
        <begin position="480"/>
        <end position="501"/>
    </location>
</feature>
<keyword evidence="11 13" id="KW-0862">Zinc</keyword>
<keyword evidence="5" id="KW-0031">Aminopeptidase</keyword>
<dbReference type="GO" id="GO:0008235">
    <property type="term" value="F:metalloexopeptidase activity"/>
    <property type="evidence" value="ECO:0007669"/>
    <property type="project" value="InterPro"/>
</dbReference>
<evidence type="ECO:0000256" key="14">
    <source>
        <dbReference type="SAM" id="MobiDB-lite"/>
    </source>
</evidence>
<dbReference type="CDD" id="cd03876">
    <property type="entry name" value="M28_SGAP_like"/>
    <property type="match status" value="1"/>
</dbReference>
<feature type="domain" description="PA" evidence="15">
    <location>
        <begin position="123"/>
        <end position="203"/>
    </location>
</feature>
<evidence type="ECO:0000256" key="4">
    <source>
        <dbReference type="ARBA" id="ARBA00005957"/>
    </source>
</evidence>
<evidence type="ECO:0000256" key="6">
    <source>
        <dbReference type="ARBA" id="ARBA00022525"/>
    </source>
</evidence>
<dbReference type="InterPro" id="IPR041756">
    <property type="entry name" value="M28_SGAP-like"/>
</dbReference>
<keyword evidence="8 13" id="KW-0479">Metal-binding</keyword>
<evidence type="ECO:0000259" key="15">
    <source>
        <dbReference type="Pfam" id="PF02225"/>
    </source>
</evidence>
<protein>
    <recommendedName>
        <fullName evidence="13">Peptide hydrolase</fullName>
        <ecNumber evidence="13">3.4.-.-</ecNumber>
    </recommendedName>
</protein>
<keyword evidence="9" id="KW-0732">Signal</keyword>
<dbReference type="GO" id="GO:0005576">
    <property type="term" value="C:extracellular region"/>
    <property type="evidence" value="ECO:0007669"/>
    <property type="project" value="UniProtKB-SubCell"/>
</dbReference>
<dbReference type="Gene3D" id="3.40.630.10">
    <property type="entry name" value="Zn peptidases"/>
    <property type="match status" value="1"/>
</dbReference>
<dbReference type="InterPro" id="IPR045175">
    <property type="entry name" value="M28_fam"/>
</dbReference>
<dbReference type="EC" id="3.4.-.-" evidence="13"/>
<dbReference type="OMA" id="HIATVEW"/>
<evidence type="ECO:0000259" key="16">
    <source>
        <dbReference type="Pfam" id="PF04389"/>
    </source>
</evidence>
<organism evidence="17 18">
    <name type="scientific">Cochliobolus sativus</name>
    <name type="common">Common root rot and spot blotch fungus</name>
    <name type="synonym">Bipolaris sorokiniana</name>
    <dbReference type="NCBI Taxonomy" id="45130"/>
    <lineage>
        <taxon>Eukaryota</taxon>
        <taxon>Fungi</taxon>
        <taxon>Dikarya</taxon>
        <taxon>Ascomycota</taxon>
        <taxon>Pezizomycotina</taxon>
        <taxon>Dothideomycetes</taxon>
        <taxon>Pleosporomycetidae</taxon>
        <taxon>Pleosporales</taxon>
        <taxon>Pleosporineae</taxon>
        <taxon>Pleosporaceae</taxon>
        <taxon>Bipolaris</taxon>
    </lineage>
</organism>
<keyword evidence="6" id="KW-0964">Secreted</keyword>
<dbReference type="SUPFAM" id="SSF52025">
    <property type="entry name" value="PA domain"/>
    <property type="match status" value="1"/>
</dbReference>
<dbReference type="Gene3D" id="3.50.30.30">
    <property type="match status" value="1"/>
</dbReference>
<evidence type="ECO:0000313" key="18">
    <source>
        <dbReference type="Proteomes" id="UP000624244"/>
    </source>
</evidence>
<dbReference type="SUPFAM" id="SSF53187">
    <property type="entry name" value="Zn-dependent exopeptidases"/>
    <property type="match status" value="1"/>
</dbReference>
<comment type="caution">
    <text evidence="17">The sequence shown here is derived from an EMBL/GenBank/DDBJ whole genome shotgun (WGS) entry which is preliminary data.</text>
</comment>
<keyword evidence="12" id="KW-0325">Glycoprotein</keyword>
<accession>A0A8H5ZJ09</accession>
<feature type="domain" description="Peptidase M28" evidence="16">
    <location>
        <begin position="238"/>
        <end position="453"/>
    </location>
</feature>
<keyword evidence="10 13" id="KW-0378">Hydrolase</keyword>
<evidence type="ECO:0000256" key="9">
    <source>
        <dbReference type="ARBA" id="ARBA00022729"/>
    </source>
</evidence>
<evidence type="ECO:0000256" key="10">
    <source>
        <dbReference type="ARBA" id="ARBA00022801"/>
    </source>
</evidence>
<dbReference type="GO" id="GO:0004177">
    <property type="term" value="F:aminopeptidase activity"/>
    <property type="evidence" value="ECO:0007669"/>
    <property type="project" value="UniProtKB-KW"/>
</dbReference>
<comment type="subcellular location">
    <subcellularLocation>
        <location evidence="2">Secreted</location>
    </subcellularLocation>
</comment>
<dbReference type="GO" id="GO:0046872">
    <property type="term" value="F:metal ion binding"/>
    <property type="evidence" value="ECO:0007669"/>
    <property type="project" value="UniProtKB-KW"/>
</dbReference>
<dbReference type="EMBL" id="WNKQ01000005">
    <property type="protein sequence ID" value="KAF5851126.1"/>
    <property type="molecule type" value="Genomic_DNA"/>
</dbReference>
<proteinExistence type="inferred from homology"/>
<evidence type="ECO:0000256" key="11">
    <source>
        <dbReference type="ARBA" id="ARBA00022833"/>
    </source>
</evidence>
<gene>
    <name evidence="17" type="ORF">GGP41_003929</name>
</gene>
<evidence type="ECO:0000256" key="8">
    <source>
        <dbReference type="ARBA" id="ARBA00022723"/>
    </source>
</evidence>
<comment type="similarity">
    <text evidence="4">Belongs to the peptidase M28 family. M28A subfamily.</text>
</comment>
<evidence type="ECO:0000256" key="1">
    <source>
        <dbReference type="ARBA" id="ARBA00001947"/>
    </source>
</evidence>
<dbReference type="InterPro" id="IPR007484">
    <property type="entry name" value="Peptidase_M28"/>
</dbReference>
<comment type="similarity">
    <text evidence="3">Belongs to the peptidase M28 family. M28B subfamily.</text>
</comment>
<name>A0A8H5ZJ09_COCSA</name>
<evidence type="ECO:0000256" key="5">
    <source>
        <dbReference type="ARBA" id="ARBA00022438"/>
    </source>
</evidence>
<evidence type="ECO:0000256" key="3">
    <source>
        <dbReference type="ARBA" id="ARBA00005634"/>
    </source>
</evidence>
<dbReference type="AlphaFoldDB" id="A0A8H5ZJ09"/>
<reference evidence="17" key="1">
    <citation type="submission" date="2019-11" db="EMBL/GenBank/DDBJ databases">
        <title>Bipolaris sorokiniana Genome sequencing.</title>
        <authorList>
            <person name="Wang H."/>
        </authorList>
    </citation>
    <scope>NUCLEOTIDE SEQUENCE</scope>
</reference>
<evidence type="ECO:0000256" key="13">
    <source>
        <dbReference type="RuleBase" id="RU361240"/>
    </source>
</evidence>
<evidence type="ECO:0000256" key="7">
    <source>
        <dbReference type="ARBA" id="ARBA00022670"/>
    </source>
</evidence>
<evidence type="ECO:0000256" key="2">
    <source>
        <dbReference type="ARBA" id="ARBA00004613"/>
    </source>
</evidence>
<dbReference type="Pfam" id="PF04389">
    <property type="entry name" value="Peptidase_M28"/>
    <property type="match status" value="1"/>
</dbReference>
<evidence type="ECO:0000313" key="17">
    <source>
        <dbReference type="EMBL" id="KAF5851126.1"/>
    </source>
</evidence>
<dbReference type="CDD" id="cd02130">
    <property type="entry name" value="PA_ScAPY_like"/>
    <property type="match status" value="1"/>
</dbReference>
<dbReference type="GO" id="GO:0006508">
    <property type="term" value="P:proteolysis"/>
    <property type="evidence" value="ECO:0007669"/>
    <property type="project" value="UniProtKB-KW"/>
</dbReference>